<evidence type="ECO:0000259" key="3">
    <source>
        <dbReference type="Pfam" id="PF00557"/>
    </source>
</evidence>
<gene>
    <name evidence="5" type="ORF">J2X07_001672</name>
</gene>
<dbReference type="Proteomes" id="UP001258181">
    <property type="component" value="Unassembled WGS sequence"/>
</dbReference>
<dbReference type="Gene3D" id="3.40.350.10">
    <property type="entry name" value="Creatinase/prolidase N-terminal domain"/>
    <property type="match status" value="1"/>
</dbReference>
<dbReference type="InterPro" id="IPR029149">
    <property type="entry name" value="Creatin/AminoP/Spt16_N"/>
</dbReference>
<dbReference type="CDD" id="cd01092">
    <property type="entry name" value="APP-like"/>
    <property type="match status" value="1"/>
</dbReference>
<evidence type="ECO:0000313" key="5">
    <source>
        <dbReference type="EMBL" id="MDR7072695.1"/>
    </source>
</evidence>
<keyword evidence="2 5" id="KW-0378">Hydrolase</keyword>
<dbReference type="PANTHER" id="PTHR46112:SF3">
    <property type="entry name" value="AMINOPEPTIDASE YPDF"/>
    <property type="match status" value="1"/>
</dbReference>
<evidence type="ECO:0000256" key="2">
    <source>
        <dbReference type="ARBA" id="ARBA00022801"/>
    </source>
</evidence>
<keyword evidence="1" id="KW-0479">Metal-binding</keyword>
<dbReference type="Pfam" id="PF01321">
    <property type="entry name" value="Creatinase_N"/>
    <property type="match status" value="1"/>
</dbReference>
<keyword evidence="5" id="KW-0031">Aminopeptidase</keyword>
<dbReference type="Pfam" id="PF00557">
    <property type="entry name" value="Peptidase_M24"/>
    <property type="match status" value="1"/>
</dbReference>
<dbReference type="InterPro" id="IPR036005">
    <property type="entry name" value="Creatinase/aminopeptidase-like"/>
</dbReference>
<proteinExistence type="predicted"/>
<dbReference type="GO" id="GO:0004177">
    <property type="term" value="F:aminopeptidase activity"/>
    <property type="evidence" value="ECO:0007669"/>
    <property type="project" value="UniProtKB-KW"/>
</dbReference>
<dbReference type="PANTHER" id="PTHR46112">
    <property type="entry name" value="AMINOPEPTIDASE"/>
    <property type="match status" value="1"/>
</dbReference>
<keyword evidence="6" id="KW-1185">Reference proteome</keyword>
<comment type="caution">
    <text evidence="5">The sequence shown here is derived from an EMBL/GenBank/DDBJ whole genome shotgun (WGS) entry which is preliminary data.</text>
</comment>
<dbReference type="RefSeq" id="WP_310257983.1">
    <property type="nucleotide sequence ID" value="NZ_JAVDWA010000002.1"/>
</dbReference>
<feature type="domain" description="Peptidase M24" evidence="3">
    <location>
        <begin position="138"/>
        <end position="340"/>
    </location>
</feature>
<dbReference type="InterPro" id="IPR001714">
    <property type="entry name" value="Pept_M24_MAP"/>
</dbReference>
<keyword evidence="5" id="KW-0645">Protease</keyword>
<dbReference type="EMBL" id="JAVDWA010000002">
    <property type="protein sequence ID" value="MDR7072695.1"/>
    <property type="molecule type" value="Genomic_DNA"/>
</dbReference>
<dbReference type="InterPro" id="IPR050659">
    <property type="entry name" value="Peptidase_M24B"/>
</dbReference>
<accession>A0ABU1TZU3</accession>
<name>A0ABU1TZU3_9BACL</name>
<protein>
    <submittedName>
        <fullName evidence="5">Xaa-Pro aminopeptidase</fullName>
        <ecNumber evidence="5">3.4.11.9</ecNumber>
    </submittedName>
</protein>
<reference evidence="5 6" key="1">
    <citation type="submission" date="2023-07" db="EMBL/GenBank/DDBJ databases">
        <title>Sorghum-associated microbial communities from plants grown in Nebraska, USA.</title>
        <authorList>
            <person name="Schachtman D."/>
        </authorList>
    </citation>
    <scope>NUCLEOTIDE SEQUENCE [LARGE SCALE GENOMIC DNA]</scope>
    <source>
        <strain evidence="5 6">BE211</strain>
    </source>
</reference>
<dbReference type="InterPro" id="IPR001131">
    <property type="entry name" value="Peptidase_M24B_aminopep-P_CS"/>
</dbReference>
<evidence type="ECO:0000259" key="4">
    <source>
        <dbReference type="Pfam" id="PF01321"/>
    </source>
</evidence>
<dbReference type="PRINTS" id="PR00599">
    <property type="entry name" value="MAPEPTIDASE"/>
</dbReference>
<evidence type="ECO:0000313" key="6">
    <source>
        <dbReference type="Proteomes" id="UP001258181"/>
    </source>
</evidence>
<dbReference type="SUPFAM" id="SSF53092">
    <property type="entry name" value="Creatinase/prolidase N-terminal domain"/>
    <property type="match status" value="1"/>
</dbReference>
<dbReference type="SUPFAM" id="SSF55920">
    <property type="entry name" value="Creatinase/aminopeptidase"/>
    <property type="match status" value="1"/>
</dbReference>
<dbReference type="PROSITE" id="PS00491">
    <property type="entry name" value="PROLINE_PEPTIDASE"/>
    <property type="match status" value="1"/>
</dbReference>
<sequence length="357" mass="39084">MNRIEKARELFKNFDLDALLITSSANRLYLSGFTGSSGVLLITKDDAILVTDFRYSDQSREQAKDYKIVIHTAPIPDEIAKLTKELSIKKLGFEQDHLTFAAFRTYEDQLTSSDTELVPVSGLVEKLRLIKDDSEIKIIKDAASIADAAFSHIIEFIRPGKTEREVSNELEFFMRKNGAASSSFDIIVASGYRSALPHGVASDKIIEKGELVTLDFGAYYKGYCSDITRTVAIGGVSDELKEIYQIVYDAQMLGMKGIKPGMSGKEADALTRDYIASKGYGDYFGHSTGHGIGLDVHEGPALSFKSDTILEPGMMVTVEPGIYVSGLGGVRIEDDALITKDGNESLTQSTKTLLTIS</sequence>
<evidence type="ECO:0000256" key="1">
    <source>
        <dbReference type="ARBA" id="ARBA00022723"/>
    </source>
</evidence>
<dbReference type="InterPro" id="IPR000994">
    <property type="entry name" value="Pept_M24"/>
</dbReference>
<feature type="domain" description="Creatinase N-terminal" evidence="4">
    <location>
        <begin position="3"/>
        <end position="130"/>
    </location>
</feature>
<dbReference type="EC" id="3.4.11.9" evidence="5"/>
<organism evidence="5 6">
    <name type="scientific">Fictibacillus barbaricus</name>
    <dbReference type="NCBI Taxonomy" id="182136"/>
    <lineage>
        <taxon>Bacteria</taxon>
        <taxon>Bacillati</taxon>
        <taxon>Bacillota</taxon>
        <taxon>Bacilli</taxon>
        <taxon>Bacillales</taxon>
        <taxon>Fictibacillaceae</taxon>
        <taxon>Fictibacillus</taxon>
    </lineage>
</organism>
<dbReference type="InterPro" id="IPR000587">
    <property type="entry name" value="Creatinase_N"/>
</dbReference>
<dbReference type="Gene3D" id="3.90.230.10">
    <property type="entry name" value="Creatinase/methionine aminopeptidase superfamily"/>
    <property type="match status" value="1"/>
</dbReference>